<proteinExistence type="predicted"/>
<feature type="domain" description="C2" evidence="2">
    <location>
        <begin position="1"/>
        <end position="123"/>
    </location>
</feature>
<feature type="region of interest" description="Disordered" evidence="1">
    <location>
        <begin position="181"/>
        <end position="255"/>
    </location>
</feature>
<evidence type="ECO:0000313" key="4">
    <source>
        <dbReference type="Proteomes" id="UP000663760"/>
    </source>
</evidence>
<dbReference type="Pfam" id="PF00168">
    <property type="entry name" value="C2"/>
    <property type="match status" value="1"/>
</dbReference>
<dbReference type="SUPFAM" id="SSF49562">
    <property type="entry name" value="C2 domain (Calcium/lipid-binding domain, CaLB)"/>
    <property type="match status" value="1"/>
</dbReference>
<keyword evidence="4" id="KW-1185">Reference proteome</keyword>
<evidence type="ECO:0000259" key="2">
    <source>
        <dbReference type="PROSITE" id="PS50004"/>
    </source>
</evidence>
<dbReference type="GO" id="GO:0006952">
    <property type="term" value="P:defense response"/>
    <property type="evidence" value="ECO:0007669"/>
    <property type="project" value="InterPro"/>
</dbReference>
<dbReference type="InterPro" id="IPR035892">
    <property type="entry name" value="C2_domain_sf"/>
</dbReference>
<feature type="compositionally biased region" description="Basic and acidic residues" evidence="1">
    <location>
        <begin position="194"/>
        <end position="203"/>
    </location>
</feature>
<dbReference type="InterPro" id="IPR000008">
    <property type="entry name" value="C2_dom"/>
</dbReference>
<dbReference type="CDD" id="cd04051">
    <property type="entry name" value="C2_SRC2_like"/>
    <property type="match status" value="1"/>
</dbReference>
<dbReference type="PANTHER" id="PTHR32246">
    <property type="entry name" value="INGRESSION PROTEIN FIC1"/>
    <property type="match status" value="1"/>
</dbReference>
<dbReference type="PANTHER" id="PTHR32246:SF69">
    <property type="entry name" value="CALCIUM-DEPENDENT LIPID-BINDING (CALB DOMAIN) FAMILY PROTEIN"/>
    <property type="match status" value="1"/>
</dbReference>
<evidence type="ECO:0000256" key="1">
    <source>
        <dbReference type="SAM" id="MobiDB-lite"/>
    </source>
</evidence>
<dbReference type="OrthoDB" id="1909968at2759"/>
<dbReference type="PROSITE" id="PS50004">
    <property type="entry name" value="C2"/>
    <property type="match status" value="1"/>
</dbReference>
<dbReference type="AlphaFoldDB" id="A0A7I8LG90"/>
<name>A0A7I8LG90_SPIIN</name>
<organism evidence="3 4">
    <name type="scientific">Spirodela intermedia</name>
    <name type="common">Intermediate duckweed</name>
    <dbReference type="NCBI Taxonomy" id="51605"/>
    <lineage>
        <taxon>Eukaryota</taxon>
        <taxon>Viridiplantae</taxon>
        <taxon>Streptophyta</taxon>
        <taxon>Embryophyta</taxon>
        <taxon>Tracheophyta</taxon>
        <taxon>Spermatophyta</taxon>
        <taxon>Magnoliopsida</taxon>
        <taxon>Liliopsida</taxon>
        <taxon>Araceae</taxon>
        <taxon>Lemnoideae</taxon>
        <taxon>Spirodela</taxon>
    </lineage>
</organism>
<gene>
    <name evidence="3" type="ORF">SI8410_15019364</name>
</gene>
<dbReference type="Gene3D" id="2.60.40.150">
    <property type="entry name" value="C2 domain"/>
    <property type="match status" value="1"/>
</dbReference>
<dbReference type="InterPro" id="IPR044750">
    <property type="entry name" value="C2_SRC2/BAP"/>
</dbReference>
<accession>A0A7I8LG90</accession>
<dbReference type="EMBL" id="LR746278">
    <property type="protein sequence ID" value="CAA7408686.1"/>
    <property type="molecule type" value="Genomic_DNA"/>
</dbReference>
<sequence>MAGRSPQVVFHVLEITLISAQDLKPPSNSAMAASQPRMKTYAVVWVDPATKLRTLIDCVGGENPTWNEKFLFRVPAGFLIGDSPSAVHVEIYAVGRLVDSLVGAVRFLVGNERLLSRPLGEPSFAAVGIRRPSGRFRGVLNIGSAILPVRHVSTVAEEAIARSGGDATGYRVLMGDGLKIRRPPPVVLPPPPRALRERNKGREQGPGAAGKGKRENGKGGGGLCGLGFQRRNLPEPADQNSSPAESAAGGGSPSN</sequence>
<evidence type="ECO:0000313" key="3">
    <source>
        <dbReference type="EMBL" id="CAA7408686.1"/>
    </source>
</evidence>
<dbReference type="SMART" id="SM00239">
    <property type="entry name" value="C2"/>
    <property type="match status" value="1"/>
</dbReference>
<reference evidence="3" key="1">
    <citation type="submission" date="2020-02" db="EMBL/GenBank/DDBJ databases">
        <authorList>
            <person name="Scholz U."/>
            <person name="Mascher M."/>
            <person name="Fiebig A."/>
        </authorList>
    </citation>
    <scope>NUCLEOTIDE SEQUENCE</scope>
</reference>
<protein>
    <recommendedName>
        <fullName evidence="2">C2 domain-containing protein</fullName>
    </recommendedName>
</protein>
<dbReference type="Proteomes" id="UP000663760">
    <property type="component" value="Chromosome 15"/>
</dbReference>
<feature type="compositionally biased region" description="Pro residues" evidence="1">
    <location>
        <begin position="183"/>
        <end position="193"/>
    </location>
</feature>